<dbReference type="NCBIfam" id="TIGR01852">
    <property type="entry name" value="lipid_A_lpxA"/>
    <property type="match status" value="1"/>
</dbReference>
<evidence type="ECO:0000313" key="8">
    <source>
        <dbReference type="EMBL" id="MDF1610720.1"/>
    </source>
</evidence>
<keyword evidence="1 6" id="KW-0444">Lipid biosynthesis</keyword>
<evidence type="ECO:0000256" key="4">
    <source>
        <dbReference type="ARBA" id="ARBA00023098"/>
    </source>
</evidence>
<dbReference type="GO" id="GO:0009245">
    <property type="term" value="P:lipid A biosynthetic process"/>
    <property type="evidence" value="ECO:0007669"/>
    <property type="project" value="UniProtKB-UniRule"/>
</dbReference>
<keyword evidence="5 6" id="KW-0012">Acyltransferase</keyword>
<dbReference type="PIRSF" id="PIRSF000456">
    <property type="entry name" value="UDP-GlcNAc_acltr"/>
    <property type="match status" value="1"/>
</dbReference>
<dbReference type="EC" id="2.3.1.129" evidence="6"/>
<evidence type="ECO:0000256" key="3">
    <source>
        <dbReference type="ARBA" id="ARBA00022679"/>
    </source>
</evidence>
<dbReference type="RefSeq" id="WP_321534485.1">
    <property type="nucleotide sequence ID" value="NZ_JARGDL010000001.1"/>
</dbReference>
<evidence type="ECO:0000256" key="2">
    <source>
        <dbReference type="ARBA" id="ARBA00022556"/>
    </source>
</evidence>
<feature type="domain" description="UDP N-acetylglucosamine O-acyltransferase C-terminal" evidence="7">
    <location>
        <begin position="175"/>
        <end position="256"/>
    </location>
</feature>
<dbReference type="NCBIfam" id="NF003657">
    <property type="entry name" value="PRK05289.1"/>
    <property type="match status" value="1"/>
</dbReference>
<evidence type="ECO:0000256" key="5">
    <source>
        <dbReference type="ARBA" id="ARBA00023315"/>
    </source>
</evidence>
<dbReference type="InterPro" id="IPR011004">
    <property type="entry name" value="Trimer_LpxA-like_sf"/>
</dbReference>
<dbReference type="GO" id="GO:0005737">
    <property type="term" value="C:cytoplasm"/>
    <property type="evidence" value="ECO:0007669"/>
    <property type="project" value="UniProtKB-SubCell"/>
</dbReference>
<reference evidence="8" key="1">
    <citation type="submission" date="2023-03" db="EMBL/GenBank/DDBJ databases">
        <title>Stygiobacter electus gen. nov., sp. nov., facultatively anaerobic thermotolerant bacterium of the class Ignavibacteria from a well of Yessentuki mineral water deposit.</title>
        <authorList>
            <person name="Podosokorskaya O.A."/>
            <person name="Elcheninov A.G."/>
            <person name="Petrova N.F."/>
            <person name="Zavarzina D.G."/>
            <person name="Kublanov I.V."/>
            <person name="Merkel A.Y."/>
        </authorList>
    </citation>
    <scope>NUCLEOTIDE SEQUENCE</scope>
    <source>
        <strain evidence="8">09-Me</strain>
    </source>
</reference>
<dbReference type="InterPro" id="IPR029098">
    <property type="entry name" value="Acetyltransf_C"/>
</dbReference>
<sequence length="258" mass="28341">MTEIHPTAIVSTKAKIGNNVKIGAYSIIHDDVEIGDDTIIHSHVVLYDGARIGNRVKIYQGASVANVPQDLKFGNEISYFYVGDDTQIREYVTLHRGTHATGKSSIGKNCLLMAYVHVAHDCTLGDNLILANTVQVAGHVEIEDNVIIGGITGIHQFSKIGAYAMIGSNSKINSDVPPFTLVQGAPARFEGINKIGLRRKGFTTEQINSIKEAYRILYLSGNLFSEAKEKIKNEFGDKEVVQQILTFIEKSNRGIIRK</sequence>
<comment type="catalytic activity">
    <reaction evidence="6">
        <text>a (3R)-hydroxyacyl-[ACP] + UDP-N-acetyl-alpha-D-glucosamine = a UDP-3-O-[(3R)-3-hydroxyacyl]-N-acetyl-alpha-D-glucosamine + holo-[ACP]</text>
        <dbReference type="Rhea" id="RHEA:67812"/>
        <dbReference type="Rhea" id="RHEA-COMP:9685"/>
        <dbReference type="Rhea" id="RHEA-COMP:9945"/>
        <dbReference type="ChEBI" id="CHEBI:57705"/>
        <dbReference type="ChEBI" id="CHEBI:64479"/>
        <dbReference type="ChEBI" id="CHEBI:78827"/>
        <dbReference type="ChEBI" id="CHEBI:173225"/>
        <dbReference type="EC" id="2.3.1.129"/>
    </reaction>
</comment>
<evidence type="ECO:0000256" key="1">
    <source>
        <dbReference type="ARBA" id="ARBA00022516"/>
    </source>
</evidence>
<dbReference type="InterPro" id="IPR037157">
    <property type="entry name" value="Acetyltransf_C_sf"/>
</dbReference>
<dbReference type="Gene3D" id="1.20.1180.10">
    <property type="entry name" value="Udp N-acetylglucosamine O-acyltransferase, C-terminal domain"/>
    <property type="match status" value="1"/>
</dbReference>
<keyword evidence="3 6" id="KW-0808">Transferase</keyword>
<dbReference type="PANTHER" id="PTHR43480">
    <property type="entry name" value="ACYL-[ACYL-CARRIER-PROTEIN]--UDP-N-ACETYLGLUCOSAMINE O-ACYLTRANSFERASE"/>
    <property type="match status" value="1"/>
</dbReference>
<gene>
    <name evidence="6 8" type="primary">lpxA</name>
    <name evidence="8" type="ORF">P0M35_01035</name>
</gene>
<dbReference type="HAMAP" id="MF_00387">
    <property type="entry name" value="LpxA"/>
    <property type="match status" value="1"/>
</dbReference>
<dbReference type="AlphaFoldDB" id="A0AAE3P0S3"/>
<dbReference type="SUPFAM" id="SSF51161">
    <property type="entry name" value="Trimeric LpxA-like enzymes"/>
    <property type="match status" value="1"/>
</dbReference>
<dbReference type="PANTHER" id="PTHR43480:SF1">
    <property type="entry name" value="ACYL-[ACYL-CARRIER-PROTEIN]--UDP-N-ACETYLGLUCOSAMINE O-ACYLTRANSFERASE, MITOCHONDRIAL-RELATED"/>
    <property type="match status" value="1"/>
</dbReference>
<dbReference type="Proteomes" id="UP001221302">
    <property type="component" value="Unassembled WGS sequence"/>
</dbReference>
<accession>A0AAE3P0S3</accession>
<dbReference type="Pfam" id="PF13720">
    <property type="entry name" value="Acetyltransf_11"/>
    <property type="match status" value="1"/>
</dbReference>
<comment type="caution">
    <text evidence="8">The sequence shown here is derived from an EMBL/GenBank/DDBJ whole genome shotgun (WGS) entry which is preliminary data.</text>
</comment>
<keyword evidence="6" id="KW-0677">Repeat</keyword>
<keyword evidence="9" id="KW-1185">Reference proteome</keyword>
<dbReference type="InterPro" id="IPR001451">
    <property type="entry name" value="Hexapep"/>
</dbReference>
<comment type="similarity">
    <text evidence="6">Belongs to the transferase hexapeptide repeat family. LpxA subfamily.</text>
</comment>
<dbReference type="Gene3D" id="2.160.10.10">
    <property type="entry name" value="Hexapeptide repeat proteins"/>
    <property type="match status" value="1"/>
</dbReference>
<name>A0AAE3P0S3_9BACT</name>
<proteinExistence type="inferred from homology"/>
<comment type="subcellular location">
    <subcellularLocation>
        <location evidence="6">Cytoplasm</location>
    </subcellularLocation>
</comment>
<evidence type="ECO:0000313" key="9">
    <source>
        <dbReference type="Proteomes" id="UP001221302"/>
    </source>
</evidence>
<comment type="function">
    <text evidence="6">Involved in the biosynthesis of lipid A, a phosphorylated glycolipid that anchors the lipopolysaccharide to the outer membrane of the cell.</text>
</comment>
<keyword evidence="6" id="KW-0963">Cytoplasm</keyword>
<keyword evidence="4 6" id="KW-0443">Lipid metabolism</keyword>
<comment type="pathway">
    <text evidence="6">Glycolipid biosynthesis; lipid IV(A) biosynthesis; lipid IV(A) from (3R)-3-hydroxytetradecanoyl-[acyl-carrier-protein] and UDP-N-acetyl-alpha-D-glucosamine: step 1/6.</text>
</comment>
<evidence type="ECO:0000259" key="7">
    <source>
        <dbReference type="Pfam" id="PF13720"/>
    </source>
</evidence>
<comment type="subunit">
    <text evidence="6">Homotrimer.</text>
</comment>
<dbReference type="GO" id="GO:0016020">
    <property type="term" value="C:membrane"/>
    <property type="evidence" value="ECO:0007669"/>
    <property type="project" value="GOC"/>
</dbReference>
<keyword evidence="2 6" id="KW-0441">Lipid A biosynthesis</keyword>
<evidence type="ECO:0000256" key="6">
    <source>
        <dbReference type="HAMAP-Rule" id="MF_00387"/>
    </source>
</evidence>
<dbReference type="EMBL" id="JARGDL010000001">
    <property type="protein sequence ID" value="MDF1610720.1"/>
    <property type="molecule type" value="Genomic_DNA"/>
</dbReference>
<dbReference type="GO" id="GO:0008780">
    <property type="term" value="F:acyl-[acyl-carrier-protein]-UDP-N-acetylglucosamine O-acyltransferase activity"/>
    <property type="evidence" value="ECO:0007669"/>
    <property type="project" value="UniProtKB-UniRule"/>
</dbReference>
<dbReference type="CDD" id="cd03351">
    <property type="entry name" value="LbH_UDP-GlcNAc_AT"/>
    <property type="match status" value="1"/>
</dbReference>
<dbReference type="Pfam" id="PF00132">
    <property type="entry name" value="Hexapep"/>
    <property type="match status" value="2"/>
</dbReference>
<protein>
    <recommendedName>
        <fullName evidence="6">Acyl-[acyl-carrier-protein]--UDP-N-acetylglucosamine O-acyltransferase</fullName>
        <shortName evidence="6">UDP-N-acetylglucosamine acyltransferase</shortName>
        <ecNumber evidence="6">2.3.1.129</ecNumber>
    </recommendedName>
</protein>
<dbReference type="InterPro" id="IPR010137">
    <property type="entry name" value="Lipid_A_LpxA"/>
</dbReference>
<organism evidence="8 9">
    <name type="scientific">Stygiobacter electus</name>
    <dbReference type="NCBI Taxonomy" id="3032292"/>
    <lineage>
        <taxon>Bacteria</taxon>
        <taxon>Pseudomonadati</taxon>
        <taxon>Ignavibacteriota</taxon>
        <taxon>Ignavibacteria</taxon>
        <taxon>Ignavibacteriales</taxon>
        <taxon>Melioribacteraceae</taxon>
        <taxon>Stygiobacter</taxon>
    </lineage>
</organism>